<gene>
    <name evidence="1" type="ORF">LCGC14_1315490</name>
</gene>
<dbReference type="EMBL" id="LAZR01007802">
    <property type="protein sequence ID" value="KKM82827.1"/>
    <property type="molecule type" value="Genomic_DNA"/>
</dbReference>
<accession>A0A0F9NNG6</accession>
<organism evidence="1">
    <name type="scientific">marine sediment metagenome</name>
    <dbReference type="NCBI Taxonomy" id="412755"/>
    <lineage>
        <taxon>unclassified sequences</taxon>
        <taxon>metagenomes</taxon>
        <taxon>ecological metagenomes</taxon>
    </lineage>
</organism>
<proteinExistence type="predicted"/>
<name>A0A0F9NNG6_9ZZZZ</name>
<comment type="caution">
    <text evidence="1">The sequence shown here is derived from an EMBL/GenBank/DDBJ whole genome shotgun (WGS) entry which is preliminary data.</text>
</comment>
<protein>
    <submittedName>
        <fullName evidence="1">Uncharacterized protein</fullName>
    </submittedName>
</protein>
<dbReference type="AlphaFoldDB" id="A0A0F9NNG6"/>
<evidence type="ECO:0000313" key="1">
    <source>
        <dbReference type="EMBL" id="KKM82827.1"/>
    </source>
</evidence>
<sequence length="90" mass="9912">MAKKRPTNCTAINMYKPTRDLLNQIIAMPGNGRSAPVMMHILVRAEAARLGLIEGPERKGNFCPKCDHILGIDLEADKLICGNPACTYRC</sequence>
<reference evidence="1" key="1">
    <citation type="journal article" date="2015" name="Nature">
        <title>Complex archaea that bridge the gap between prokaryotes and eukaryotes.</title>
        <authorList>
            <person name="Spang A."/>
            <person name="Saw J.H."/>
            <person name="Jorgensen S.L."/>
            <person name="Zaremba-Niedzwiedzka K."/>
            <person name="Martijn J."/>
            <person name="Lind A.E."/>
            <person name="van Eijk R."/>
            <person name="Schleper C."/>
            <person name="Guy L."/>
            <person name="Ettema T.J."/>
        </authorList>
    </citation>
    <scope>NUCLEOTIDE SEQUENCE</scope>
</reference>